<comment type="caution">
    <text evidence="2">The sequence shown here is derived from an EMBL/GenBank/DDBJ whole genome shotgun (WGS) entry which is preliminary data.</text>
</comment>
<evidence type="ECO:0000313" key="3">
    <source>
        <dbReference type="Proteomes" id="UP001500418"/>
    </source>
</evidence>
<dbReference type="NCBIfam" id="TIGR02327">
    <property type="entry name" value="int_mem_ywzB"/>
    <property type="match status" value="1"/>
</dbReference>
<name>A0ABN1RWA3_9ACTN</name>
<keyword evidence="1" id="KW-1133">Transmembrane helix</keyword>
<accession>A0ABN1RWA3</accession>
<gene>
    <name evidence="2" type="ORF">GCM10009575_099470</name>
</gene>
<organism evidence="2 3">
    <name type="scientific">Streptomyces rhizosphaericus</name>
    <dbReference type="NCBI Taxonomy" id="114699"/>
    <lineage>
        <taxon>Bacteria</taxon>
        <taxon>Bacillati</taxon>
        <taxon>Actinomycetota</taxon>
        <taxon>Actinomycetes</taxon>
        <taxon>Kitasatosporales</taxon>
        <taxon>Streptomycetaceae</taxon>
        <taxon>Streptomyces</taxon>
        <taxon>Streptomyces violaceusniger group</taxon>
    </lineage>
</organism>
<proteinExistence type="predicted"/>
<feature type="transmembrane region" description="Helical" evidence="1">
    <location>
        <begin position="6"/>
        <end position="25"/>
    </location>
</feature>
<keyword evidence="3" id="KW-1185">Reference proteome</keyword>
<keyword evidence="1" id="KW-0472">Membrane</keyword>
<feature type="transmembrane region" description="Helical" evidence="1">
    <location>
        <begin position="46"/>
        <end position="65"/>
    </location>
</feature>
<dbReference type="EMBL" id="BAAAID010000332">
    <property type="protein sequence ID" value="GAA0965948.1"/>
    <property type="molecule type" value="Genomic_DNA"/>
</dbReference>
<evidence type="ECO:0000256" key="1">
    <source>
        <dbReference type="SAM" id="Phobius"/>
    </source>
</evidence>
<sequence length="78" mass="9002">MFSSEIGQMAIISMLSHLIFIYLTWRVVQAINFDPLIRKGRGAEARVLLLLLTIVIGSGVSRFFLEILQWSRDLLYLF</sequence>
<dbReference type="Pfam" id="PF06612">
    <property type="entry name" value="DUF1146"/>
    <property type="match status" value="1"/>
</dbReference>
<keyword evidence="1" id="KW-0812">Transmembrane</keyword>
<reference evidence="2 3" key="1">
    <citation type="journal article" date="2019" name="Int. J. Syst. Evol. Microbiol.">
        <title>The Global Catalogue of Microorganisms (GCM) 10K type strain sequencing project: providing services to taxonomists for standard genome sequencing and annotation.</title>
        <authorList>
            <consortium name="The Broad Institute Genomics Platform"/>
            <consortium name="The Broad Institute Genome Sequencing Center for Infectious Disease"/>
            <person name="Wu L."/>
            <person name="Ma J."/>
        </authorList>
    </citation>
    <scope>NUCLEOTIDE SEQUENCE [LARGE SCALE GENOMIC DNA]</scope>
    <source>
        <strain evidence="2 3">JCM 11444</strain>
    </source>
</reference>
<dbReference type="Proteomes" id="UP001500418">
    <property type="component" value="Unassembled WGS sequence"/>
</dbReference>
<protein>
    <submittedName>
        <fullName evidence="2">DUF1146 family protein</fullName>
    </submittedName>
</protein>
<evidence type="ECO:0000313" key="2">
    <source>
        <dbReference type="EMBL" id="GAA0965948.1"/>
    </source>
</evidence>
<dbReference type="InterPro" id="IPR009526">
    <property type="entry name" value="DUF1146"/>
</dbReference>